<protein>
    <submittedName>
        <fullName evidence="9">Angiopoietin-related protein 7</fullName>
    </submittedName>
</protein>
<dbReference type="SUPFAM" id="SSF56496">
    <property type="entry name" value="Fibrinogen C-terminal domain-like"/>
    <property type="match status" value="1"/>
</dbReference>
<name>A0A8J0VAH5_XENLA</name>
<dbReference type="AlphaFoldDB" id="A0A8J0VAH5"/>
<dbReference type="RefSeq" id="XP_018117971.1">
    <property type="nucleotide sequence ID" value="XM_018262482.2"/>
</dbReference>
<keyword evidence="3" id="KW-1015">Disulfide bond</keyword>
<dbReference type="PANTHER" id="PTHR47221:SF5">
    <property type="entry name" value="FIBRINOGEN C-TERMINAL DOMAIN-CONTAINING PROTEIN"/>
    <property type="match status" value="1"/>
</dbReference>
<dbReference type="InterPro" id="IPR014716">
    <property type="entry name" value="Fibrinogen_a/b/g_C_1"/>
</dbReference>
<feature type="domain" description="Fibrinogen C-terminal" evidence="7">
    <location>
        <begin position="193"/>
        <end position="414"/>
    </location>
</feature>
<evidence type="ECO:0000256" key="2">
    <source>
        <dbReference type="ARBA" id="ARBA00022525"/>
    </source>
</evidence>
<dbReference type="InterPro" id="IPR020837">
    <property type="entry name" value="Fibrinogen_CS"/>
</dbReference>
<dbReference type="GO" id="GO:0042730">
    <property type="term" value="P:fibrinolysis"/>
    <property type="evidence" value="ECO:0007669"/>
    <property type="project" value="TreeGrafter"/>
</dbReference>
<evidence type="ECO:0000313" key="8">
    <source>
        <dbReference type="Proteomes" id="UP000186698"/>
    </source>
</evidence>
<dbReference type="KEGG" id="xla:108716389"/>
<dbReference type="Proteomes" id="UP000186698">
    <property type="component" value="Chromosome 5L"/>
</dbReference>
<dbReference type="SMART" id="SM00186">
    <property type="entry name" value="FBG"/>
    <property type="match status" value="1"/>
</dbReference>
<dbReference type="GO" id="GO:0005615">
    <property type="term" value="C:extracellular space"/>
    <property type="evidence" value="ECO:0000318"/>
    <property type="project" value="GO_Central"/>
</dbReference>
<dbReference type="InterPro" id="IPR002181">
    <property type="entry name" value="Fibrinogen_a/b/g_C_dom"/>
</dbReference>
<dbReference type="GO" id="GO:0030674">
    <property type="term" value="F:protein-macromolecule adaptor activity"/>
    <property type="evidence" value="ECO:0007669"/>
    <property type="project" value="TreeGrafter"/>
</dbReference>
<evidence type="ECO:0000313" key="9">
    <source>
        <dbReference type="RefSeq" id="XP_018117971.1"/>
    </source>
</evidence>
<keyword evidence="2" id="KW-0964">Secreted</keyword>
<keyword evidence="4" id="KW-0325">Glycoprotein</keyword>
<feature type="chain" id="PRO_5035190986" evidence="6">
    <location>
        <begin position="21"/>
        <end position="421"/>
    </location>
</feature>
<gene>
    <name evidence="9" type="primary">LOC108716389</name>
</gene>
<evidence type="ECO:0000259" key="7">
    <source>
        <dbReference type="PROSITE" id="PS51406"/>
    </source>
</evidence>
<organism evidence="8 9">
    <name type="scientific">Xenopus laevis</name>
    <name type="common">African clawed frog</name>
    <dbReference type="NCBI Taxonomy" id="8355"/>
    <lineage>
        <taxon>Eukaryota</taxon>
        <taxon>Metazoa</taxon>
        <taxon>Chordata</taxon>
        <taxon>Craniata</taxon>
        <taxon>Vertebrata</taxon>
        <taxon>Euteleostomi</taxon>
        <taxon>Amphibia</taxon>
        <taxon>Batrachia</taxon>
        <taxon>Anura</taxon>
        <taxon>Pipoidea</taxon>
        <taxon>Pipidae</taxon>
        <taxon>Xenopodinae</taxon>
        <taxon>Xenopus</taxon>
        <taxon>Xenopus</taxon>
    </lineage>
</organism>
<dbReference type="GeneID" id="108716389"/>
<evidence type="ECO:0000256" key="6">
    <source>
        <dbReference type="SAM" id="SignalP"/>
    </source>
</evidence>
<dbReference type="GO" id="GO:0072377">
    <property type="term" value="P:blood coagulation, common pathway"/>
    <property type="evidence" value="ECO:0007669"/>
    <property type="project" value="TreeGrafter"/>
</dbReference>
<dbReference type="GO" id="GO:0070527">
    <property type="term" value="P:platelet aggregation"/>
    <property type="evidence" value="ECO:0007669"/>
    <property type="project" value="TreeGrafter"/>
</dbReference>
<dbReference type="PROSITE" id="PS51406">
    <property type="entry name" value="FIBRINOGEN_C_2"/>
    <property type="match status" value="1"/>
</dbReference>
<feature type="coiled-coil region" evidence="5">
    <location>
        <begin position="84"/>
        <end position="118"/>
    </location>
</feature>
<dbReference type="InterPro" id="IPR037579">
    <property type="entry name" value="FIB_ANG-like"/>
</dbReference>
<dbReference type="Pfam" id="PF00147">
    <property type="entry name" value="Fibrinogen_C"/>
    <property type="match status" value="1"/>
</dbReference>
<dbReference type="InterPro" id="IPR036056">
    <property type="entry name" value="Fibrinogen-like_C"/>
</dbReference>
<feature type="signal peptide" evidence="6">
    <location>
        <begin position="1"/>
        <end position="20"/>
    </location>
</feature>
<dbReference type="CDD" id="cd00087">
    <property type="entry name" value="FReD"/>
    <property type="match status" value="1"/>
</dbReference>
<proteinExistence type="predicted"/>
<accession>A0A8J0VAH5</accession>
<comment type="subcellular location">
    <subcellularLocation>
        <location evidence="1">Secreted</location>
    </subcellularLocation>
</comment>
<evidence type="ECO:0000256" key="3">
    <source>
        <dbReference type="ARBA" id="ARBA00023157"/>
    </source>
</evidence>
<dbReference type="GO" id="GO:0034116">
    <property type="term" value="P:positive regulation of heterotypic cell-cell adhesion"/>
    <property type="evidence" value="ECO:0007669"/>
    <property type="project" value="TreeGrafter"/>
</dbReference>
<evidence type="ECO:0000256" key="1">
    <source>
        <dbReference type="ARBA" id="ARBA00004613"/>
    </source>
</evidence>
<keyword evidence="6" id="KW-0732">Signal</keyword>
<dbReference type="GO" id="GO:0005577">
    <property type="term" value="C:fibrinogen complex"/>
    <property type="evidence" value="ECO:0007669"/>
    <property type="project" value="TreeGrafter"/>
</dbReference>
<evidence type="ECO:0000256" key="5">
    <source>
        <dbReference type="SAM" id="Coils"/>
    </source>
</evidence>
<dbReference type="OrthoDB" id="7871457at2759"/>
<dbReference type="FunFam" id="3.90.215.10:FF:000001">
    <property type="entry name" value="Tenascin isoform 1"/>
    <property type="match status" value="1"/>
</dbReference>
<keyword evidence="8" id="KW-1185">Reference proteome</keyword>
<evidence type="ECO:0000256" key="4">
    <source>
        <dbReference type="ARBA" id="ARBA00023180"/>
    </source>
</evidence>
<keyword evidence="5" id="KW-0175">Coiled coil</keyword>
<sequence length="421" mass="48982">MTKIVLIAVIICHIVQYTAALKEHPHAHRLSSYDPEMTRCGEYNSQVLPNGKCKIVATLPQQEGHRCPDMFRCTEEVAYWLHENEEHKSEILELRELISELQEELRNHRHRLKLLETQCSEGNHSSTVEHRVHNLENWAGESSALQRIQAAFIYDLQGKLLNLSSAVDRARRNDCLAAAELRAQKAHPKADVQHSQSCHSDCSSLYYNGIKRSGIYTIETGDEGIPTEVFCDMETDGGGWTVLQFRQDGSVNFNRTWAEYKEGFGDLNGEFWFGNENIYRITSQGEYSLRIDLEDWDGNHKYALYRSFSIEDEGNYYRLNVEGFSGTIEDSFAWYHNKRSFSTPETENLCAEISHGGWWYHQCFYSNLNGIYYRGGRYQKRRSAMGPDGIVWYSWRNTDYYSLRRVSMKIRSRAFQLHQYP</sequence>
<reference evidence="9" key="1">
    <citation type="submission" date="2025-08" db="UniProtKB">
        <authorList>
            <consortium name="RefSeq"/>
        </authorList>
    </citation>
    <scope>IDENTIFICATION</scope>
    <source>
        <strain evidence="9">J_2021</strain>
        <tissue evidence="9">Erythrocytes</tissue>
    </source>
</reference>
<dbReference type="GO" id="GO:0005201">
    <property type="term" value="F:extracellular matrix structural constituent"/>
    <property type="evidence" value="ECO:0007669"/>
    <property type="project" value="TreeGrafter"/>
</dbReference>
<dbReference type="PROSITE" id="PS00514">
    <property type="entry name" value="FIBRINOGEN_C_1"/>
    <property type="match status" value="1"/>
</dbReference>
<dbReference type="PANTHER" id="PTHR47221">
    <property type="entry name" value="FIBRINOGEN ALPHA CHAIN"/>
    <property type="match status" value="1"/>
</dbReference>
<dbReference type="NCBIfam" id="NF040941">
    <property type="entry name" value="GGGWT_bact"/>
    <property type="match status" value="1"/>
</dbReference>
<dbReference type="Gene3D" id="3.90.215.10">
    <property type="entry name" value="Gamma Fibrinogen, chain A, domain 1"/>
    <property type="match status" value="1"/>
</dbReference>